<dbReference type="PROSITE" id="PS01117">
    <property type="entry name" value="HTH_MARR_1"/>
    <property type="match status" value="1"/>
</dbReference>
<proteinExistence type="predicted"/>
<evidence type="ECO:0000256" key="1">
    <source>
        <dbReference type="ARBA" id="ARBA00023015"/>
    </source>
</evidence>
<name>A0A1C3PGT4_9ACTN</name>
<evidence type="ECO:0000256" key="3">
    <source>
        <dbReference type="ARBA" id="ARBA00023163"/>
    </source>
</evidence>
<protein>
    <submittedName>
        <fullName evidence="6">Regulatory protein MarR</fullName>
    </submittedName>
</protein>
<dbReference type="EMBL" id="FLUV01002607">
    <property type="protein sequence ID" value="SBW29000.1"/>
    <property type="molecule type" value="Genomic_DNA"/>
</dbReference>
<sequence>MDNGQELDDRLIKIEHELSVLSRRAERFQMAIADESGTVLDRSAYLLLSHIHEHGAVRLTTLGAVFALDISTVSRQVAALATAGLVERTTDPSDRRATLVKLSTHGQQRYLATRSARVKTINSLVQTWAQEERNVFGALLGRLNAAIAEHDRARFPPQYEPCPAPDAPPKAGTD</sequence>
<gene>
    <name evidence="6" type="ORF">FDG2_6303</name>
</gene>
<dbReference type="SUPFAM" id="SSF46785">
    <property type="entry name" value="Winged helix' DNA-binding domain"/>
    <property type="match status" value="1"/>
</dbReference>
<dbReference type="AlphaFoldDB" id="A0A1C3PGT4"/>
<dbReference type="InterPro" id="IPR000835">
    <property type="entry name" value="HTH_MarR-typ"/>
</dbReference>
<reference evidence="7" key="1">
    <citation type="submission" date="2016-02" db="EMBL/GenBank/DDBJ databases">
        <authorList>
            <person name="Wibberg D."/>
        </authorList>
    </citation>
    <scope>NUCLEOTIDE SEQUENCE [LARGE SCALE GENOMIC DNA]</scope>
</reference>
<accession>A0A1C3PGT4</accession>
<dbReference type="InterPro" id="IPR036390">
    <property type="entry name" value="WH_DNA-bd_sf"/>
</dbReference>
<feature type="compositionally biased region" description="Pro residues" evidence="4">
    <location>
        <begin position="158"/>
        <end position="168"/>
    </location>
</feature>
<dbReference type="PANTHER" id="PTHR42756:SF1">
    <property type="entry name" value="TRANSCRIPTIONAL REPRESSOR OF EMRAB OPERON"/>
    <property type="match status" value="1"/>
</dbReference>
<evidence type="ECO:0000313" key="7">
    <source>
        <dbReference type="Proteomes" id="UP000199013"/>
    </source>
</evidence>
<evidence type="ECO:0000256" key="2">
    <source>
        <dbReference type="ARBA" id="ARBA00023125"/>
    </source>
</evidence>
<keyword evidence="7" id="KW-1185">Reference proteome</keyword>
<feature type="domain" description="HTH marR-type" evidence="5">
    <location>
        <begin position="4"/>
        <end position="145"/>
    </location>
</feature>
<organism evidence="6 7">
    <name type="scientific">Candidatus Protofrankia californiensis</name>
    <dbReference type="NCBI Taxonomy" id="1839754"/>
    <lineage>
        <taxon>Bacteria</taxon>
        <taxon>Bacillati</taxon>
        <taxon>Actinomycetota</taxon>
        <taxon>Actinomycetes</taxon>
        <taxon>Frankiales</taxon>
        <taxon>Frankiaceae</taxon>
        <taxon>Protofrankia</taxon>
    </lineage>
</organism>
<dbReference type="PANTHER" id="PTHR42756">
    <property type="entry name" value="TRANSCRIPTIONAL REGULATOR, MARR"/>
    <property type="match status" value="1"/>
</dbReference>
<dbReference type="InterPro" id="IPR036388">
    <property type="entry name" value="WH-like_DNA-bd_sf"/>
</dbReference>
<evidence type="ECO:0000259" key="5">
    <source>
        <dbReference type="PROSITE" id="PS50995"/>
    </source>
</evidence>
<dbReference type="PRINTS" id="PR00598">
    <property type="entry name" value="HTHMARR"/>
</dbReference>
<dbReference type="GO" id="GO:0003700">
    <property type="term" value="F:DNA-binding transcription factor activity"/>
    <property type="evidence" value="ECO:0007669"/>
    <property type="project" value="InterPro"/>
</dbReference>
<keyword evidence="3" id="KW-0804">Transcription</keyword>
<evidence type="ECO:0000256" key="4">
    <source>
        <dbReference type="SAM" id="MobiDB-lite"/>
    </source>
</evidence>
<dbReference type="InterPro" id="IPR023187">
    <property type="entry name" value="Tscrpt_reg_MarR-type_CS"/>
</dbReference>
<dbReference type="Pfam" id="PF01047">
    <property type="entry name" value="MarR"/>
    <property type="match status" value="1"/>
</dbReference>
<keyword evidence="2" id="KW-0238">DNA-binding</keyword>
<dbReference type="GO" id="GO:0003677">
    <property type="term" value="F:DNA binding"/>
    <property type="evidence" value="ECO:0007669"/>
    <property type="project" value="UniProtKB-KW"/>
</dbReference>
<evidence type="ECO:0000313" key="6">
    <source>
        <dbReference type="EMBL" id="SBW29000.1"/>
    </source>
</evidence>
<keyword evidence="1" id="KW-0805">Transcription regulation</keyword>
<dbReference type="PROSITE" id="PS50995">
    <property type="entry name" value="HTH_MARR_2"/>
    <property type="match status" value="1"/>
</dbReference>
<dbReference type="Proteomes" id="UP000199013">
    <property type="component" value="Unassembled WGS sequence"/>
</dbReference>
<feature type="region of interest" description="Disordered" evidence="4">
    <location>
        <begin position="154"/>
        <end position="174"/>
    </location>
</feature>
<dbReference type="Gene3D" id="1.10.10.10">
    <property type="entry name" value="Winged helix-like DNA-binding domain superfamily/Winged helix DNA-binding domain"/>
    <property type="match status" value="1"/>
</dbReference>
<dbReference type="SMART" id="SM00347">
    <property type="entry name" value="HTH_MARR"/>
    <property type="match status" value="1"/>
</dbReference>